<feature type="transmembrane region" description="Helical" evidence="7">
    <location>
        <begin position="271"/>
        <end position="292"/>
    </location>
</feature>
<feature type="transmembrane region" description="Helical" evidence="7">
    <location>
        <begin position="99"/>
        <end position="123"/>
    </location>
</feature>
<dbReference type="GO" id="GO:0005886">
    <property type="term" value="C:plasma membrane"/>
    <property type="evidence" value="ECO:0007669"/>
    <property type="project" value="UniProtKB-SubCell"/>
</dbReference>
<evidence type="ECO:0000256" key="1">
    <source>
        <dbReference type="ARBA" id="ARBA00004651"/>
    </source>
</evidence>
<dbReference type="PANTHER" id="PTHR43744">
    <property type="entry name" value="ABC TRANSPORTER PERMEASE PROTEIN MG189-RELATED-RELATED"/>
    <property type="match status" value="1"/>
</dbReference>
<gene>
    <name evidence="10" type="ORF">KDA_48300</name>
</gene>
<evidence type="ECO:0000259" key="9">
    <source>
        <dbReference type="PROSITE" id="PS50928"/>
    </source>
</evidence>
<feature type="transmembrane region" description="Helical" evidence="7">
    <location>
        <begin position="135"/>
        <end position="156"/>
    </location>
</feature>
<feature type="transmembrane region" description="Helical" evidence="7">
    <location>
        <begin position="168"/>
        <end position="191"/>
    </location>
</feature>
<dbReference type="OrthoDB" id="31780at2"/>
<dbReference type="GO" id="GO:0055085">
    <property type="term" value="P:transmembrane transport"/>
    <property type="evidence" value="ECO:0007669"/>
    <property type="project" value="InterPro"/>
</dbReference>
<dbReference type="CDD" id="cd06261">
    <property type="entry name" value="TM_PBP2"/>
    <property type="match status" value="1"/>
</dbReference>
<evidence type="ECO:0000256" key="2">
    <source>
        <dbReference type="ARBA" id="ARBA00022448"/>
    </source>
</evidence>
<keyword evidence="5 7" id="KW-1133">Transmembrane helix</keyword>
<evidence type="ECO:0000313" key="10">
    <source>
        <dbReference type="EMBL" id="GCE29346.1"/>
    </source>
</evidence>
<sequence length="306" mass="34407">MSTLLTRQQGKQAETNFARQRPKKSRRPLTWSTLREANLVTHAILLVGGFFWVYPFLWALGTSLKSVQEFTSSGLSLWPQQPQWANYLNAWNDASFGQYFVNTVFTTIFTVVFVVMFTSMAGYVLARVRFVGKKIIFGIIALTLFLPHGYTIVPIFDIVQRLGLLDTLWSIILVQVAGGMVFNTLLFSGYFTTIGKDMEEAARIDGASFHQIFWRVMFPLAAPMMATVALMTFIAAWNSYFIPLVFTLGNPELRTLPVGLYTFSAEHATSWTLLCAGSVMSLLPIIIIFVFLQRYFIQAVAGAIKG</sequence>
<evidence type="ECO:0000256" key="4">
    <source>
        <dbReference type="ARBA" id="ARBA00022692"/>
    </source>
</evidence>
<feature type="transmembrane region" description="Helical" evidence="7">
    <location>
        <begin position="39"/>
        <end position="60"/>
    </location>
</feature>
<evidence type="ECO:0000256" key="6">
    <source>
        <dbReference type="ARBA" id="ARBA00023136"/>
    </source>
</evidence>
<keyword evidence="11" id="KW-1185">Reference proteome</keyword>
<comment type="similarity">
    <text evidence="7">Belongs to the binding-protein-dependent transport system permease family.</text>
</comment>
<evidence type="ECO:0000313" key="11">
    <source>
        <dbReference type="Proteomes" id="UP000287171"/>
    </source>
</evidence>
<comment type="caution">
    <text evidence="10">The sequence shown here is derived from an EMBL/GenBank/DDBJ whole genome shotgun (WGS) entry which is preliminary data.</text>
</comment>
<dbReference type="EMBL" id="BIFT01000002">
    <property type="protein sequence ID" value="GCE29346.1"/>
    <property type="molecule type" value="Genomic_DNA"/>
</dbReference>
<feature type="compositionally biased region" description="Polar residues" evidence="8">
    <location>
        <begin position="1"/>
        <end position="18"/>
    </location>
</feature>
<name>A0A402BDF5_9CHLR</name>
<feature type="transmembrane region" description="Helical" evidence="7">
    <location>
        <begin position="212"/>
        <end position="237"/>
    </location>
</feature>
<feature type="domain" description="ABC transmembrane type-1" evidence="9">
    <location>
        <begin position="100"/>
        <end position="292"/>
    </location>
</feature>
<dbReference type="Gene3D" id="1.10.3720.10">
    <property type="entry name" value="MetI-like"/>
    <property type="match status" value="1"/>
</dbReference>
<keyword evidence="6 7" id="KW-0472">Membrane</keyword>
<dbReference type="Pfam" id="PF00528">
    <property type="entry name" value="BPD_transp_1"/>
    <property type="match status" value="1"/>
</dbReference>
<feature type="region of interest" description="Disordered" evidence="8">
    <location>
        <begin position="1"/>
        <end position="24"/>
    </location>
</feature>
<protein>
    <submittedName>
        <fullName evidence="10">Sugar ABC transporter permease</fullName>
    </submittedName>
</protein>
<dbReference type="PANTHER" id="PTHR43744:SF12">
    <property type="entry name" value="ABC TRANSPORTER PERMEASE PROTEIN MG189-RELATED"/>
    <property type="match status" value="1"/>
</dbReference>
<evidence type="ECO:0000256" key="5">
    <source>
        <dbReference type="ARBA" id="ARBA00022989"/>
    </source>
</evidence>
<dbReference type="Proteomes" id="UP000287171">
    <property type="component" value="Unassembled WGS sequence"/>
</dbReference>
<dbReference type="SUPFAM" id="SSF161098">
    <property type="entry name" value="MetI-like"/>
    <property type="match status" value="1"/>
</dbReference>
<keyword evidence="2 7" id="KW-0813">Transport</keyword>
<keyword evidence="3" id="KW-1003">Cell membrane</keyword>
<dbReference type="AlphaFoldDB" id="A0A402BDF5"/>
<dbReference type="RefSeq" id="WP_126629625.1">
    <property type="nucleotide sequence ID" value="NZ_BIFT01000002.1"/>
</dbReference>
<accession>A0A402BDF5</accession>
<reference evidence="11" key="1">
    <citation type="submission" date="2018-12" db="EMBL/GenBank/DDBJ databases">
        <title>Tengunoibacter tsumagoiensis gen. nov., sp. nov., Dictyobacter kobayashii sp. nov., D. alpinus sp. nov., and D. joshuensis sp. nov. and description of Dictyobacteraceae fam. nov. within the order Ktedonobacterales isolated from Tengu-no-mugimeshi.</title>
        <authorList>
            <person name="Wang C.M."/>
            <person name="Zheng Y."/>
            <person name="Sakai Y."/>
            <person name="Toyoda A."/>
            <person name="Minakuchi Y."/>
            <person name="Abe K."/>
            <person name="Yokota A."/>
            <person name="Yabe S."/>
        </authorList>
    </citation>
    <scope>NUCLEOTIDE SEQUENCE [LARGE SCALE GENOMIC DNA]</scope>
    <source>
        <strain evidence="11">Uno16</strain>
    </source>
</reference>
<proteinExistence type="inferred from homology"/>
<dbReference type="InterPro" id="IPR000515">
    <property type="entry name" value="MetI-like"/>
</dbReference>
<evidence type="ECO:0000256" key="3">
    <source>
        <dbReference type="ARBA" id="ARBA00022475"/>
    </source>
</evidence>
<organism evidence="10 11">
    <name type="scientific">Dictyobacter alpinus</name>
    <dbReference type="NCBI Taxonomy" id="2014873"/>
    <lineage>
        <taxon>Bacteria</taxon>
        <taxon>Bacillati</taxon>
        <taxon>Chloroflexota</taxon>
        <taxon>Ktedonobacteria</taxon>
        <taxon>Ktedonobacterales</taxon>
        <taxon>Dictyobacteraceae</taxon>
        <taxon>Dictyobacter</taxon>
    </lineage>
</organism>
<keyword evidence="4 7" id="KW-0812">Transmembrane</keyword>
<evidence type="ECO:0000256" key="7">
    <source>
        <dbReference type="RuleBase" id="RU363032"/>
    </source>
</evidence>
<dbReference type="PROSITE" id="PS50928">
    <property type="entry name" value="ABC_TM1"/>
    <property type="match status" value="1"/>
</dbReference>
<comment type="subcellular location">
    <subcellularLocation>
        <location evidence="1 7">Cell membrane</location>
        <topology evidence="1 7">Multi-pass membrane protein</topology>
    </subcellularLocation>
</comment>
<evidence type="ECO:0000256" key="8">
    <source>
        <dbReference type="SAM" id="MobiDB-lite"/>
    </source>
</evidence>
<dbReference type="InterPro" id="IPR035906">
    <property type="entry name" value="MetI-like_sf"/>
</dbReference>